<sequence length="160" mass="15778">MAMADAEDGSDMGGGADHAAGAGGGGATPAAGGGTPAAGGGSKFGNIRFGKVQGSAIGFGDHNHIVNGRQAEAPCDPAYQELLEAVRQLAEDLRRVVPSPEVGALSDELDRTEDEIQRTGRAGAGRLARIRVMLQDASASVGMLASGVAVGQAVGALLGG</sequence>
<evidence type="ECO:0000256" key="1">
    <source>
        <dbReference type="SAM" id="MobiDB-lite"/>
    </source>
</evidence>
<name>A0ABS1PQ07_9ACTN</name>
<proteinExistence type="predicted"/>
<reference evidence="2 3" key="1">
    <citation type="submission" date="2021-01" db="EMBL/GenBank/DDBJ databases">
        <title>WGS of actinomycetes isolated from Thailand.</title>
        <authorList>
            <person name="Thawai C."/>
        </authorList>
    </citation>
    <scope>NUCLEOTIDE SEQUENCE [LARGE SCALE GENOMIC DNA]</scope>
    <source>
        <strain evidence="2 3">CA3R110</strain>
    </source>
</reference>
<feature type="region of interest" description="Disordered" evidence="1">
    <location>
        <begin position="1"/>
        <end position="37"/>
    </location>
</feature>
<comment type="caution">
    <text evidence="2">The sequence shown here is derived from an EMBL/GenBank/DDBJ whole genome shotgun (WGS) entry which is preliminary data.</text>
</comment>
<accession>A0ABS1PQ07</accession>
<protein>
    <submittedName>
        <fullName evidence="2">Uncharacterized protein</fullName>
    </submittedName>
</protein>
<dbReference type="EMBL" id="JAERRG010000007">
    <property type="protein sequence ID" value="MBL1114499.1"/>
    <property type="molecule type" value="Genomic_DNA"/>
</dbReference>
<evidence type="ECO:0000313" key="3">
    <source>
        <dbReference type="Proteomes" id="UP000621510"/>
    </source>
</evidence>
<organism evidence="2 3">
    <name type="scientific">Streptomyces endocoffeicus</name>
    <dbReference type="NCBI Taxonomy" id="2898945"/>
    <lineage>
        <taxon>Bacteria</taxon>
        <taxon>Bacillati</taxon>
        <taxon>Actinomycetota</taxon>
        <taxon>Actinomycetes</taxon>
        <taxon>Kitasatosporales</taxon>
        <taxon>Streptomycetaceae</taxon>
        <taxon>Streptomyces</taxon>
    </lineage>
</organism>
<feature type="compositionally biased region" description="Gly residues" evidence="1">
    <location>
        <begin position="11"/>
        <end position="37"/>
    </location>
</feature>
<dbReference type="RefSeq" id="WP_201852336.1">
    <property type="nucleotide sequence ID" value="NZ_JAERRG010000007.1"/>
</dbReference>
<gene>
    <name evidence="2" type="ORF">JK364_19175</name>
</gene>
<keyword evidence="3" id="KW-1185">Reference proteome</keyword>
<feature type="compositionally biased region" description="Acidic residues" evidence="1">
    <location>
        <begin position="1"/>
        <end position="10"/>
    </location>
</feature>
<evidence type="ECO:0000313" key="2">
    <source>
        <dbReference type="EMBL" id="MBL1114499.1"/>
    </source>
</evidence>
<dbReference type="Proteomes" id="UP000621510">
    <property type="component" value="Unassembled WGS sequence"/>
</dbReference>